<dbReference type="eggNOG" id="ENOG5030WRY">
    <property type="taxonomic scope" value="Bacteria"/>
</dbReference>
<dbReference type="EMBL" id="CP007145">
    <property type="protein sequence ID" value="AHJ98033.1"/>
    <property type="molecule type" value="Genomic_DNA"/>
</dbReference>
<dbReference type="KEGG" id="hsw:Hsw_2438"/>
<proteinExistence type="predicted"/>
<dbReference type="Proteomes" id="UP000019423">
    <property type="component" value="Chromosome"/>
</dbReference>
<evidence type="ECO:0000313" key="2">
    <source>
        <dbReference type="Proteomes" id="UP000019423"/>
    </source>
</evidence>
<dbReference type="RefSeq" id="WP_155832969.1">
    <property type="nucleotide sequence ID" value="NZ_CP007145.1"/>
</dbReference>
<organism evidence="1 2">
    <name type="scientific">Hymenobacter swuensis DY53</name>
    <dbReference type="NCBI Taxonomy" id="1227739"/>
    <lineage>
        <taxon>Bacteria</taxon>
        <taxon>Pseudomonadati</taxon>
        <taxon>Bacteroidota</taxon>
        <taxon>Cytophagia</taxon>
        <taxon>Cytophagales</taxon>
        <taxon>Hymenobacteraceae</taxon>
        <taxon>Hymenobacter</taxon>
    </lineage>
</organism>
<evidence type="ECO:0000313" key="1">
    <source>
        <dbReference type="EMBL" id="AHJ98033.1"/>
    </source>
</evidence>
<dbReference type="AlphaFoldDB" id="W8EZH2"/>
<name>W8EZH2_9BACT</name>
<reference evidence="1 2" key="1">
    <citation type="submission" date="2014-01" db="EMBL/GenBank/DDBJ databases">
        <title>Complete genome sequence of ionizing-radiation resistance bacterium Hymenobacter swuensis DY53.</title>
        <authorList>
            <person name="Jung J.-H."/>
            <person name="Jeong S.-W."/>
            <person name="Joe M.-H."/>
            <person name="Cho y.-j."/>
            <person name="Kim M.-K."/>
            <person name="Lim S.-Y."/>
        </authorList>
    </citation>
    <scope>NUCLEOTIDE SEQUENCE [LARGE SCALE GENOMIC DNA]</scope>
    <source>
        <strain evidence="1 2">DY53</strain>
    </source>
</reference>
<gene>
    <name evidence="1" type="ORF">Hsw_2438</name>
</gene>
<dbReference type="OrthoDB" id="1490226at2"/>
<protein>
    <submittedName>
        <fullName evidence="1">Uncharacterized protein</fullName>
    </submittedName>
</protein>
<accession>W8EZH2</accession>
<sequence length="415" mass="46791">MKKLLSLLGLLGLVLVLAAGAYAYFSPMGIALRNEQYAAPPELRKLLKRFQRLQLRNEEAPPALPLVYERQDPTDFSVALADKPLSLRKRQVVLRNPFAAAPYPLSFSVVYRGNLIVLFEPGRFACYRLPDMARNQLLEKQLNTRSFTYHWVLNGQLVALSSGRYLAFSEEKGWQPYTCPMPLSRQPKLFEDARYIVCGHCNGEWGGEVYFYDKQQQTYYLAEATCPAAVVKQDGKYLVLSSLAHMVGSADAQQIDNPTQLTRWVGQTRPQDRDFARTQGAKLSRGKTLFDYQNLLLLAGFRLNEQLLYLVNWRSTAFLATWQNGTFYAVDPLFHDNLFAHNPVTTAYDAGVTLVNMDSSEEGETSCLLFTGKQAIKINWSREAVLQEYPTDPATATSDSTLPLADSVEAVQEVE</sequence>
<keyword evidence="2" id="KW-1185">Reference proteome</keyword>
<dbReference type="STRING" id="1227739.Hsw_2438"/>
<dbReference type="PATRIC" id="fig|1227739.3.peg.2634"/>
<dbReference type="HOGENOM" id="CLU_741347_0_0_10"/>